<name>A0ABV6HLJ9_9SPHI</name>
<feature type="transmembrane region" description="Helical" evidence="1">
    <location>
        <begin position="51"/>
        <end position="76"/>
    </location>
</feature>
<keyword evidence="1" id="KW-0472">Membrane</keyword>
<organism evidence="2 3">
    <name type="scientific">Olivibacter oleidegradans</name>
    <dbReference type="NCBI Taxonomy" id="760123"/>
    <lineage>
        <taxon>Bacteria</taxon>
        <taxon>Pseudomonadati</taxon>
        <taxon>Bacteroidota</taxon>
        <taxon>Sphingobacteriia</taxon>
        <taxon>Sphingobacteriales</taxon>
        <taxon>Sphingobacteriaceae</taxon>
        <taxon>Olivibacter</taxon>
    </lineage>
</organism>
<feature type="transmembrane region" description="Helical" evidence="1">
    <location>
        <begin position="12"/>
        <end position="39"/>
    </location>
</feature>
<dbReference type="EMBL" id="JBHLWO010000002">
    <property type="protein sequence ID" value="MFC0319469.1"/>
    <property type="molecule type" value="Genomic_DNA"/>
</dbReference>
<reference evidence="2 3" key="1">
    <citation type="submission" date="2024-09" db="EMBL/GenBank/DDBJ databases">
        <authorList>
            <person name="Sun Q."/>
            <person name="Mori K."/>
        </authorList>
    </citation>
    <scope>NUCLEOTIDE SEQUENCE [LARGE SCALE GENOMIC DNA]</scope>
    <source>
        <strain evidence="2 3">CCM 7765</strain>
    </source>
</reference>
<comment type="caution">
    <text evidence="2">The sequence shown here is derived from an EMBL/GenBank/DDBJ whole genome shotgun (WGS) entry which is preliminary data.</text>
</comment>
<protein>
    <submittedName>
        <fullName evidence="2">Uncharacterized protein</fullName>
    </submittedName>
</protein>
<accession>A0ABV6HLJ9</accession>
<dbReference type="Proteomes" id="UP001589774">
    <property type="component" value="Unassembled WGS sequence"/>
</dbReference>
<sequence>MLNQNSLPKQPSWLLSYWNVGVLLHCSVFLFLLESYFYWLKLKSAYIEGGIIQTLFWLGCLLFAFSHVFLVIMDAWSRFQNYKRIKDHLYVHGFTPKLARHYSGSKCQRNAVLVAAAELGLRNQVEVYYNKIGIKWFHFIPQFMVRDPFFLFKRYFWSRTFMEKYYEPRFNFRDLGNTLNKNMVYNAYRKESV</sequence>
<gene>
    <name evidence="2" type="ORF">ACFFI0_14205</name>
</gene>
<dbReference type="RefSeq" id="WP_130855924.1">
    <property type="nucleotide sequence ID" value="NZ_JBHLWO010000002.1"/>
</dbReference>
<keyword evidence="3" id="KW-1185">Reference proteome</keyword>
<keyword evidence="1" id="KW-1133">Transmembrane helix</keyword>
<evidence type="ECO:0000256" key="1">
    <source>
        <dbReference type="SAM" id="Phobius"/>
    </source>
</evidence>
<evidence type="ECO:0000313" key="3">
    <source>
        <dbReference type="Proteomes" id="UP001589774"/>
    </source>
</evidence>
<proteinExistence type="predicted"/>
<keyword evidence="1" id="KW-0812">Transmembrane</keyword>
<evidence type="ECO:0000313" key="2">
    <source>
        <dbReference type="EMBL" id="MFC0319469.1"/>
    </source>
</evidence>